<feature type="compositionally biased region" description="Polar residues" evidence="1">
    <location>
        <begin position="199"/>
        <end position="219"/>
    </location>
</feature>
<name>A0ABR1LZ19_9PEZI</name>
<feature type="region of interest" description="Disordered" evidence="1">
    <location>
        <begin position="177"/>
        <end position="338"/>
    </location>
</feature>
<keyword evidence="3" id="KW-1185">Reference proteome</keyword>
<dbReference type="EMBL" id="JBBPEH010000004">
    <property type="protein sequence ID" value="KAK7539838.1"/>
    <property type="molecule type" value="Genomic_DNA"/>
</dbReference>
<comment type="caution">
    <text evidence="2">The sequence shown here is derived from an EMBL/GenBank/DDBJ whole genome shotgun (WGS) entry which is preliminary data.</text>
</comment>
<organism evidence="2 3">
    <name type="scientific">Phyllosticta citribraziliensis</name>
    <dbReference type="NCBI Taxonomy" id="989973"/>
    <lineage>
        <taxon>Eukaryota</taxon>
        <taxon>Fungi</taxon>
        <taxon>Dikarya</taxon>
        <taxon>Ascomycota</taxon>
        <taxon>Pezizomycotina</taxon>
        <taxon>Dothideomycetes</taxon>
        <taxon>Dothideomycetes incertae sedis</taxon>
        <taxon>Botryosphaeriales</taxon>
        <taxon>Phyllostictaceae</taxon>
        <taxon>Phyllosticta</taxon>
    </lineage>
</organism>
<evidence type="ECO:0000313" key="2">
    <source>
        <dbReference type="EMBL" id="KAK7539838.1"/>
    </source>
</evidence>
<dbReference type="Proteomes" id="UP001360953">
    <property type="component" value="Unassembled WGS sequence"/>
</dbReference>
<feature type="compositionally biased region" description="Polar residues" evidence="1">
    <location>
        <begin position="306"/>
        <end position="317"/>
    </location>
</feature>
<evidence type="ECO:0000313" key="3">
    <source>
        <dbReference type="Proteomes" id="UP001360953"/>
    </source>
</evidence>
<feature type="compositionally biased region" description="Low complexity" evidence="1">
    <location>
        <begin position="177"/>
        <end position="198"/>
    </location>
</feature>
<sequence>MAHYNEINVWLESASTNTNDERETLYTDPCWPDQSCRMLAAEDEKMCSMRVRASAAFCSGKWDWLRIQVQECNWNGSNCQAQYQASRSDQTFQIVLEFEVSCRKIADPSKVLYTPFQVIAEEIPDFLQDCGVAWFNDAFHFSIHLVSHFHSELAPSSEFPDLWVSELSFATSRTFRRTTTQADVPQAGPQQQQQQPTPSGSVESTTALDSVVSGTSSAAPRTRRKKKAQENVPKTRRRTRTRENVPQADPPQQRLTPWNPADLTDDEEYATLPKIEESPPPHIVSGGEIEALGQTQKSGEGPASNAGENSNETQTDGHPSPNDDSVIKEEHSGCLVCI</sequence>
<dbReference type="RefSeq" id="XP_066657109.1">
    <property type="nucleotide sequence ID" value="XM_066802933.1"/>
</dbReference>
<protein>
    <submittedName>
        <fullName evidence="2">Uncharacterized protein</fullName>
    </submittedName>
</protein>
<gene>
    <name evidence="2" type="ORF">J3D65DRAFT_666516</name>
</gene>
<evidence type="ECO:0000256" key="1">
    <source>
        <dbReference type="SAM" id="MobiDB-lite"/>
    </source>
</evidence>
<proteinExistence type="predicted"/>
<dbReference type="GeneID" id="92035839"/>
<reference evidence="2 3" key="1">
    <citation type="submission" date="2024-04" db="EMBL/GenBank/DDBJ databases">
        <title>Phyllosticta paracitricarpa is synonymous to the EU quarantine fungus P. citricarpa based on phylogenomic analyses.</title>
        <authorList>
            <consortium name="Lawrence Berkeley National Laboratory"/>
            <person name="Van ingen-buijs V.A."/>
            <person name="Van westerhoven A.C."/>
            <person name="Haridas S."/>
            <person name="Skiadas P."/>
            <person name="Martin F."/>
            <person name="Groenewald J.Z."/>
            <person name="Crous P.W."/>
            <person name="Seidl M.F."/>
        </authorList>
    </citation>
    <scope>NUCLEOTIDE SEQUENCE [LARGE SCALE GENOMIC DNA]</scope>
    <source>
        <strain evidence="2 3">CPC 17464</strain>
    </source>
</reference>
<accession>A0ABR1LZ19</accession>